<evidence type="ECO:0000259" key="1">
    <source>
        <dbReference type="Pfam" id="PF12867"/>
    </source>
</evidence>
<dbReference type="Proteomes" id="UP000789833">
    <property type="component" value="Unassembled WGS sequence"/>
</dbReference>
<name>A0ABM8YPH6_9BACI</name>
<dbReference type="Pfam" id="PF12867">
    <property type="entry name" value="DinB_2"/>
    <property type="match status" value="1"/>
</dbReference>
<evidence type="ECO:0000313" key="2">
    <source>
        <dbReference type="EMBL" id="CAG9621886.1"/>
    </source>
</evidence>
<comment type="caution">
    <text evidence="2">The sequence shown here is derived from an EMBL/GenBank/DDBJ whole genome shotgun (WGS) entry which is preliminary data.</text>
</comment>
<feature type="domain" description="DinB-like" evidence="1">
    <location>
        <begin position="28"/>
        <end position="145"/>
    </location>
</feature>
<organism evidence="2 3">
    <name type="scientific">Sutcliffiella rhizosphaerae</name>
    <dbReference type="NCBI Taxonomy" id="2880967"/>
    <lineage>
        <taxon>Bacteria</taxon>
        <taxon>Bacillati</taxon>
        <taxon>Bacillota</taxon>
        <taxon>Bacilli</taxon>
        <taxon>Bacillales</taxon>
        <taxon>Bacillaceae</taxon>
        <taxon>Sutcliffiella</taxon>
    </lineage>
</organism>
<keyword evidence="3" id="KW-1185">Reference proteome</keyword>
<dbReference type="Gene3D" id="1.20.120.450">
    <property type="entry name" value="dinb family like domain"/>
    <property type="match status" value="1"/>
</dbReference>
<dbReference type="InterPro" id="IPR024775">
    <property type="entry name" value="DinB-like"/>
</dbReference>
<protein>
    <recommendedName>
        <fullName evidence="1">DinB-like domain-containing protein</fullName>
    </recommendedName>
</protein>
<reference evidence="2 3" key="1">
    <citation type="submission" date="2021-10" db="EMBL/GenBank/DDBJ databases">
        <authorList>
            <person name="Criscuolo A."/>
        </authorList>
    </citation>
    <scope>NUCLEOTIDE SEQUENCE [LARGE SCALE GENOMIC DNA]</scope>
    <source>
        <strain evidence="3">CIP 111883</strain>
    </source>
</reference>
<dbReference type="SUPFAM" id="SSF109854">
    <property type="entry name" value="DinB/YfiT-like putative metalloenzymes"/>
    <property type="match status" value="1"/>
</dbReference>
<dbReference type="InterPro" id="IPR034660">
    <property type="entry name" value="DinB/YfiT-like"/>
</dbReference>
<accession>A0ABM8YPH6</accession>
<sequence length="146" mass="17521">MTKSAFQTYRENLAIFIDVLNDNSHPLSTPIADNKWSRFEVVGHIYYWDKFLKDVMVPQIKANGVLPSFPNHDEYNKEAIDYIKRFNDYKEFQKEFTHTREELINELKKIDTETKFTIGEGKRRFNTESFLKMFCKHDQHHLNQIL</sequence>
<evidence type="ECO:0000313" key="3">
    <source>
        <dbReference type="Proteomes" id="UP000789833"/>
    </source>
</evidence>
<dbReference type="RefSeq" id="WP_230501863.1">
    <property type="nucleotide sequence ID" value="NZ_CAKJTJ010000014.1"/>
</dbReference>
<dbReference type="EMBL" id="CAKJTJ010000014">
    <property type="protein sequence ID" value="CAG9621886.1"/>
    <property type="molecule type" value="Genomic_DNA"/>
</dbReference>
<gene>
    <name evidence="2" type="ORF">BACCIP111883_02677</name>
</gene>
<proteinExistence type="predicted"/>